<name>X0UPG8_9ZZZZ</name>
<comment type="caution">
    <text evidence="1">The sequence shown here is derived from an EMBL/GenBank/DDBJ whole genome shotgun (WGS) entry which is preliminary data.</text>
</comment>
<proteinExistence type="predicted"/>
<protein>
    <submittedName>
        <fullName evidence="1">Uncharacterized protein</fullName>
    </submittedName>
</protein>
<gene>
    <name evidence="1" type="ORF">S01H1_46408</name>
</gene>
<reference evidence="1" key="1">
    <citation type="journal article" date="2014" name="Front. Microbiol.">
        <title>High frequency of phylogenetically diverse reductive dehalogenase-homologous genes in deep subseafloor sedimentary metagenomes.</title>
        <authorList>
            <person name="Kawai M."/>
            <person name="Futagami T."/>
            <person name="Toyoda A."/>
            <person name="Takaki Y."/>
            <person name="Nishi S."/>
            <person name="Hori S."/>
            <person name="Arai W."/>
            <person name="Tsubouchi T."/>
            <person name="Morono Y."/>
            <person name="Uchiyama I."/>
            <person name="Ito T."/>
            <person name="Fujiyama A."/>
            <person name="Inagaki F."/>
            <person name="Takami H."/>
        </authorList>
    </citation>
    <scope>NUCLEOTIDE SEQUENCE</scope>
    <source>
        <strain evidence="1">Expedition CK06-06</strain>
    </source>
</reference>
<sequence length="253" mass="29236">PQAARHAIQYKGKWYKGPTYLYRDLGDIVEIPFARFHAKLTKWKKENPNCKPKDEDINSFFKRTRVQVDDGRFIGPLRLMWEELPEPKIQWDFVRQKVTAFRNEFGREPTKEEIKEISTPEEWMNRLDDPNLLGSNNRVLKKAPNVIKITSREITIAGETFSSLTKAAKHYDINMKTFCYRIRHGWTPEEAAELVNKKVDNRPKEISIGGKTFPSGSAAAKYYGITPSNFNTRLIRGWTPEQAAGIEPPPKKA</sequence>
<organism evidence="1">
    <name type="scientific">marine sediment metagenome</name>
    <dbReference type="NCBI Taxonomy" id="412755"/>
    <lineage>
        <taxon>unclassified sequences</taxon>
        <taxon>metagenomes</taxon>
        <taxon>ecological metagenomes</taxon>
    </lineage>
</organism>
<accession>X0UPG8</accession>
<feature type="non-terminal residue" evidence="1">
    <location>
        <position position="1"/>
    </location>
</feature>
<dbReference type="EMBL" id="BARS01029717">
    <property type="protein sequence ID" value="GAG07714.1"/>
    <property type="molecule type" value="Genomic_DNA"/>
</dbReference>
<evidence type="ECO:0000313" key="1">
    <source>
        <dbReference type="EMBL" id="GAG07714.1"/>
    </source>
</evidence>
<dbReference type="AlphaFoldDB" id="X0UPG8"/>